<proteinExistence type="predicted"/>
<comment type="caution">
    <text evidence="2">The sequence shown here is derived from an EMBL/GenBank/DDBJ whole genome shotgun (WGS) entry which is preliminary data.</text>
</comment>
<evidence type="ECO:0000313" key="3">
    <source>
        <dbReference type="Proteomes" id="UP000432015"/>
    </source>
</evidence>
<keyword evidence="3" id="KW-1185">Reference proteome</keyword>
<name>A0A7K1KXC1_9ACTN</name>
<dbReference type="InterPro" id="IPR050834">
    <property type="entry name" value="Glycosyltransf_2"/>
</dbReference>
<evidence type="ECO:0000313" key="2">
    <source>
        <dbReference type="EMBL" id="MUN36850.1"/>
    </source>
</evidence>
<organism evidence="2 3">
    <name type="scientific">Actinomadura litoris</name>
    <dbReference type="NCBI Taxonomy" id="2678616"/>
    <lineage>
        <taxon>Bacteria</taxon>
        <taxon>Bacillati</taxon>
        <taxon>Actinomycetota</taxon>
        <taxon>Actinomycetes</taxon>
        <taxon>Streptosporangiales</taxon>
        <taxon>Thermomonosporaceae</taxon>
        <taxon>Actinomadura</taxon>
    </lineage>
</organism>
<sequence>MGEEAPPAWVDVICPAYNRSGAIRETVDSVLAQTVGDWRLIVVSDGSTDDTDEVVRSYSDPRVRLVRTEHHGAPGGPRNIGLAVSDAPYVAYLDSDDRWLPGHLEGLLRHLEAGARLVVMGSVAVDGDGAEVARSDLLNRVWHPDLQLVWPLYEPSRVGHVRGLVEAAGGWSTGVRGMEDWDLWLRLADRGEDFTVASEHTAVMRLNPGSRRHTTAVADYLPLGAVATEDDAKAVLETVFSGENQDRLRRSWAEMTVGWYRSMAASDRLSKAEDVDMEKVYEQLRWYALKGHDRLMLGDLTYVEDGGEFVLVRPLRCVDGAHAERLRAFLWTGDHARNSVVHEAVRRRGGRPIAAAGERTR</sequence>
<dbReference type="InterPro" id="IPR029044">
    <property type="entry name" value="Nucleotide-diphossugar_trans"/>
</dbReference>
<dbReference type="Proteomes" id="UP000432015">
    <property type="component" value="Unassembled WGS sequence"/>
</dbReference>
<evidence type="ECO:0000259" key="1">
    <source>
        <dbReference type="Pfam" id="PF00535"/>
    </source>
</evidence>
<dbReference type="SUPFAM" id="SSF53448">
    <property type="entry name" value="Nucleotide-diphospho-sugar transferases"/>
    <property type="match status" value="1"/>
</dbReference>
<gene>
    <name evidence="2" type="ORF">GNZ18_09595</name>
</gene>
<accession>A0A7K1KXC1</accession>
<dbReference type="Pfam" id="PF00535">
    <property type="entry name" value="Glycos_transf_2"/>
    <property type="match status" value="1"/>
</dbReference>
<reference evidence="2 3" key="1">
    <citation type="submission" date="2019-11" db="EMBL/GenBank/DDBJ databases">
        <authorList>
            <person name="Cao P."/>
        </authorList>
    </citation>
    <scope>NUCLEOTIDE SEQUENCE [LARGE SCALE GENOMIC DNA]</scope>
    <source>
        <strain evidence="2 3">NEAU-AAG5</strain>
    </source>
</reference>
<protein>
    <submittedName>
        <fullName evidence="2">Glycosyltransferase</fullName>
    </submittedName>
</protein>
<dbReference type="Gene3D" id="3.90.550.10">
    <property type="entry name" value="Spore Coat Polysaccharide Biosynthesis Protein SpsA, Chain A"/>
    <property type="match status" value="1"/>
</dbReference>
<dbReference type="CDD" id="cd00761">
    <property type="entry name" value="Glyco_tranf_GTA_type"/>
    <property type="match status" value="1"/>
</dbReference>
<dbReference type="EMBL" id="WOFH01000003">
    <property type="protein sequence ID" value="MUN36850.1"/>
    <property type="molecule type" value="Genomic_DNA"/>
</dbReference>
<keyword evidence="2" id="KW-0808">Transferase</keyword>
<dbReference type="PANTHER" id="PTHR43685">
    <property type="entry name" value="GLYCOSYLTRANSFERASE"/>
    <property type="match status" value="1"/>
</dbReference>
<feature type="domain" description="Glycosyltransferase 2-like" evidence="1">
    <location>
        <begin position="12"/>
        <end position="163"/>
    </location>
</feature>
<dbReference type="InterPro" id="IPR001173">
    <property type="entry name" value="Glyco_trans_2-like"/>
</dbReference>
<dbReference type="GO" id="GO:0016740">
    <property type="term" value="F:transferase activity"/>
    <property type="evidence" value="ECO:0007669"/>
    <property type="project" value="UniProtKB-KW"/>
</dbReference>
<dbReference type="AlphaFoldDB" id="A0A7K1KXC1"/>
<dbReference type="PANTHER" id="PTHR43685:SF2">
    <property type="entry name" value="GLYCOSYLTRANSFERASE 2-LIKE DOMAIN-CONTAINING PROTEIN"/>
    <property type="match status" value="1"/>
</dbReference>